<keyword evidence="1" id="KW-0812">Transmembrane</keyword>
<proteinExistence type="predicted"/>
<evidence type="ECO:0000313" key="3">
    <source>
        <dbReference type="Proteomes" id="UP000602260"/>
    </source>
</evidence>
<dbReference type="EMBL" id="JACOPN010000003">
    <property type="protein sequence ID" value="MBC5716752.1"/>
    <property type="molecule type" value="Genomic_DNA"/>
</dbReference>
<sequence length="52" mass="5653">MSGLSASQLLFYGGIGVMALTVLAAVLAGVAFTLSGRRLRRKLEEEYGERRH</sequence>
<gene>
    <name evidence="2" type="ORF">H8S55_05360</name>
</gene>
<comment type="caution">
    <text evidence="2">The sequence shown here is derived from an EMBL/GenBank/DDBJ whole genome shotgun (WGS) entry which is preliminary data.</text>
</comment>
<feature type="transmembrane region" description="Helical" evidence="1">
    <location>
        <begin position="12"/>
        <end position="34"/>
    </location>
</feature>
<dbReference type="RefSeq" id="WP_186878106.1">
    <property type="nucleotide sequence ID" value="NZ_JACOPN010000003.1"/>
</dbReference>
<protein>
    <submittedName>
        <fullName evidence="2">Uncharacterized protein</fullName>
    </submittedName>
</protein>
<keyword evidence="3" id="KW-1185">Reference proteome</keyword>
<name>A0A8J6J427_9FIRM</name>
<keyword evidence="1" id="KW-0472">Membrane</keyword>
<keyword evidence="1" id="KW-1133">Transmembrane helix</keyword>
<organism evidence="2 3">
    <name type="scientific">Flintibacter faecis</name>
    <dbReference type="NCBI Taxonomy" id="2763047"/>
    <lineage>
        <taxon>Bacteria</taxon>
        <taxon>Bacillati</taxon>
        <taxon>Bacillota</taxon>
        <taxon>Clostridia</taxon>
        <taxon>Eubacteriales</taxon>
        <taxon>Flintibacter</taxon>
    </lineage>
</organism>
<reference evidence="2" key="1">
    <citation type="submission" date="2020-08" db="EMBL/GenBank/DDBJ databases">
        <title>Genome public.</title>
        <authorList>
            <person name="Liu C."/>
            <person name="Sun Q."/>
        </authorList>
    </citation>
    <scope>NUCLEOTIDE SEQUENCE</scope>
    <source>
        <strain evidence="2">BX5</strain>
    </source>
</reference>
<dbReference type="Proteomes" id="UP000602260">
    <property type="component" value="Unassembled WGS sequence"/>
</dbReference>
<evidence type="ECO:0000256" key="1">
    <source>
        <dbReference type="SAM" id="Phobius"/>
    </source>
</evidence>
<accession>A0A8J6J427</accession>
<dbReference type="AlphaFoldDB" id="A0A8J6J427"/>
<evidence type="ECO:0000313" key="2">
    <source>
        <dbReference type="EMBL" id="MBC5716752.1"/>
    </source>
</evidence>